<keyword evidence="1" id="KW-1133">Transmembrane helix</keyword>
<dbReference type="RefSeq" id="WP_074717333.1">
    <property type="nucleotide sequence ID" value="NZ_FNWV01000007.1"/>
</dbReference>
<dbReference type="AlphaFoldDB" id="A0A1H6K8X9"/>
<evidence type="ECO:0000256" key="1">
    <source>
        <dbReference type="SAM" id="Phobius"/>
    </source>
</evidence>
<reference evidence="2 3" key="1">
    <citation type="submission" date="2016-10" db="EMBL/GenBank/DDBJ databases">
        <authorList>
            <person name="de Groot N.N."/>
        </authorList>
    </citation>
    <scope>NUCLEOTIDE SEQUENCE [LARGE SCALE GENOMIC DNA]</scope>
    <source>
        <strain evidence="2 3">YAD2003</strain>
    </source>
</reference>
<name>A0A1H6K8X9_RUMFL</name>
<sequence length="93" mass="10285">MLLFLLIIIISIIGIIALSGNGSNDKISGNAETDEKSRLKAEFKSEIKAFIIIGFIIASLFLVGYMVWNGITDAMFVWLDPFVDALHETQKHG</sequence>
<gene>
    <name evidence="2" type="ORF">SAMN02910265_02204</name>
</gene>
<dbReference type="EMBL" id="FNWV01000007">
    <property type="protein sequence ID" value="SEH69792.1"/>
    <property type="molecule type" value="Genomic_DNA"/>
</dbReference>
<keyword evidence="1" id="KW-0812">Transmembrane</keyword>
<dbReference type="Proteomes" id="UP000183190">
    <property type="component" value="Unassembled WGS sequence"/>
</dbReference>
<evidence type="ECO:0000313" key="2">
    <source>
        <dbReference type="EMBL" id="SEH69792.1"/>
    </source>
</evidence>
<protein>
    <submittedName>
        <fullName evidence="2">Uncharacterized protein</fullName>
    </submittedName>
</protein>
<proteinExistence type="predicted"/>
<keyword evidence="1" id="KW-0472">Membrane</keyword>
<evidence type="ECO:0000313" key="3">
    <source>
        <dbReference type="Proteomes" id="UP000183190"/>
    </source>
</evidence>
<feature type="transmembrane region" description="Helical" evidence="1">
    <location>
        <begin position="47"/>
        <end position="68"/>
    </location>
</feature>
<organism evidence="2 3">
    <name type="scientific">Ruminococcus flavefaciens</name>
    <dbReference type="NCBI Taxonomy" id="1265"/>
    <lineage>
        <taxon>Bacteria</taxon>
        <taxon>Bacillati</taxon>
        <taxon>Bacillota</taxon>
        <taxon>Clostridia</taxon>
        <taxon>Eubacteriales</taxon>
        <taxon>Oscillospiraceae</taxon>
        <taxon>Ruminococcus</taxon>
    </lineage>
</organism>
<accession>A0A1H6K8X9</accession>